<evidence type="ECO:0000313" key="2">
    <source>
        <dbReference type="Proteomes" id="UP000002257"/>
    </source>
</evidence>
<dbReference type="eggNOG" id="COG2856">
    <property type="taxonomic scope" value="Bacteria"/>
</dbReference>
<dbReference type="Proteomes" id="UP000002257">
    <property type="component" value="Chromosome"/>
</dbReference>
<proteinExistence type="predicted"/>
<evidence type="ECO:0000313" key="1">
    <source>
        <dbReference type="EMBL" id="ACK50897.1"/>
    </source>
</evidence>
<keyword evidence="2" id="KW-1185">Reference proteome</keyword>
<dbReference type="AlphaFoldDB" id="B8EPP3"/>
<organism evidence="1 2">
    <name type="scientific">Methylocella silvestris (strain DSM 15510 / CIP 108128 / LMG 27833 / NCIMB 13906 / BL2)</name>
    <dbReference type="NCBI Taxonomy" id="395965"/>
    <lineage>
        <taxon>Bacteria</taxon>
        <taxon>Pseudomonadati</taxon>
        <taxon>Pseudomonadota</taxon>
        <taxon>Alphaproteobacteria</taxon>
        <taxon>Hyphomicrobiales</taxon>
        <taxon>Beijerinckiaceae</taxon>
        <taxon>Methylocella</taxon>
    </lineage>
</organism>
<dbReference type="RefSeq" id="WP_012590967.1">
    <property type="nucleotide sequence ID" value="NC_011666.1"/>
</dbReference>
<sequence length="313" mass="34422">MIRPDDSSLDPEDLRAVEERARKLLDRADAWDRFPVPLEDILAAAQVRVAPTSMFDAASIIAYLKGKTADAGARIKSAVAKVFGLYDAGEGLIHIDDKVVKSKQTFLTLHETAHHDLPTHRKLFRFFQDCEKTLAPDIADQFEREANNFARFALFKGDAFARHAADCAFEIKTPMTLAKKFGASVYASAREFARTNHRACVVYILEPIELVAGHGASAKVRRIEPSPSYIAQFGRPSDTVVTLNHILGPVLPIGRKMTRPVSVSIKDKNGAPHESVAEPFDTQHNVLILLYPVKALSGSTIILPPGFKKVAAV</sequence>
<gene>
    <name evidence="1" type="ordered locus">Msil_1954</name>
</gene>
<evidence type="ECO:0008006" key="3">
    <source>
        <dbReference type="Google" id="ProtNLM"/>
    </source>
</evidence>
<dbReference type="HOGENOM" id="CLU_887988_0_0_5"/>
<dbReference type="Gene3D" id="1.10.10.2910">
    <property type="match status" value="1"/>
</dbReference>
<reference evidence="1 2" key="1">
    <citation type="journal article" date="2010" name="J. Bacteriol.">
        <title>Complete genome sequence of the aerobic facultative methanotroph Methylocella silvestris BL2.</title>
        <authorList>
            <person name="Chen Y."/>
            <person name="Crombie A."/>
            <person name="Rahman M.T."/>
            <person name="Dedysh S.N."/>
            <person name="Liesack W."/>
            <person name="Stott M.B."/>
            <person name="Alam M."/>
            <person name="Theisen A.R."/>
            <person name="Murrell J.C."/>
            <person name="Dunfield P.F."/>
        </authorList>
    </citation>
    <scope>NUCLEOTIDE SEQUENCE [LARGE SCALE GENOMIC DNA]</scope>
    <source>
        <strain evidence="2">DSM 15510 / CIP 108128 / LMG 27833 / NCIMB 13906 / BL2</strain>
    </source>
</reference>
<accession>B8EPP3</accession>
<protein>
    <recommendedName>
        <fullName evidence="3">IrrE N-terminal-like domain-containing protein</fullName>
    </recommendedName>
</protein>
<dbReference type="KEGG" id="msl:Msil_1954"/>
<dbReference type="OrthoDB" id="9794834at2"/>
<dbReference type="EMBL" id="CP001280">
    <property type="protein sequence ID" value="ACK50897.1"/>
    <property type="molecule type" value="Genomic_DNA"/>
</dbReference>
<name>B8EPP3_METSB</name>
<dbReference type="STRING" id="395965.Msil_1954"/>